<feature type="region of interest" description="Disordered" evidence="1">
    <location>
        <begin position="157"/>
        <end position="214"/>
    </location>
</feature>
<evidence type="ECO:0000313" key="3">
    <source>
        <dbReference type="Proteomes" id="UP001140513"/>
    </source>
</evidence>
<feature type="compositionally biased region" description="Polar residues" evidence="1">
    <location>
        <begin position="163"/>
        <end position="181"/>
    </location>
</feature>
<evidence type="ECO:0000313" key="2">
    <source>
        <dbReference type="EMBL" id="KAJ4353604.1"/>
    </source>
</evidence>
<accession>A0A9W9CBD6</accession>
<dbReference type="AlphaFoldDB" id="A0A9W9CBD6"/>
<dbReference type="RefSeq" id="XP_056071378.1">
    <property type="nucleotide sequence ID" value="XM_056214111.1"/>
</dbReference>
<sequence>MSAYRYTTDAERHQARQDHEFVWGVINRDERYLSQLPPGPVMPGTFLHFLQQGDHSDEAMAAFEPEALEIMQSLRRQMEEKYNVDLSEWHAEWVQSEQQQKEWKTPIGPGTSRSLLRQPAYIDLHTHDQTAKGAALDYWGTDEEAPSGALRQKARWAKEAQAATHSGNGSTLTGTPSNSSRLGYRDKLLPEAHSQASYMSGQRQQMKDVHQDPF</sequence>
<protein>
    <submittedName>
        <fullName evidence="2">Uncharacterized protein</fullName>
    </submittedName>
</protein>
<name>A0A9W9CBD6_9PLEO</name>
<gene>
    <name evidence="2" type="ORF">N0V89_005334</name>
</gene>
<organism evidence="2 3">
    <name type="scientific">Didymosphaeria variabile</name>
    <dbReference type="NCBI Taxonomy" id="1932322"/>
    <lineage>
        <taxon>Eukaryota</taxon>
        <taxon>Fungi</taxon>
        <taxon>Dikarya</taxon>
        <taxon>Ascomycota</taxon>
        <taxon>Pezizomycotina</taxon>
        <taxon>Dothideomycetes</taxon>
        <taxon>Pleosporomycetidae</taxon>
        <taxon>Pleosporales</taxon>
        <taxon>Massarineae</taxon>
        <taxon>Didymosphaeriaceae</taxon>
        <taxon>Didymosphaeria</taxon>
    </lineage>
</organism>
<dbReference type="GeneID" id="80908864"/>
<feature type="compositionally biased region" description="Basic and acidic residues" evidence="1">
    <location>
        <begin position="205"/>
        <end position="214"/>
    </location>
</feature>
<reference evidence="2" key="1">
    <citation type="submission" date="2022-10" db="EMBL/GenBank/DDBJ databases">
        <title>Tapping the CABI collections for fungal endophytes: first genome assemblies for Collariella, Neodidymelliopsis, Ascochyta clinopodiicola, Didymella pomorum, Didymosphaeria variabile, Neocosmospora piperis and Neocucurbitaria cava.</title>
        <authorList>
            <person name="Hill R."/>
        </authorList>
    </citation>
    <scope>NUCLEOTIDE SEQUENCE</scope>
    <source>
        <strain evidence="2">IMI 356815</strain>
    </source>
</reference>
<comment type="caution">
    <text evidence="2">The sequence shown here is derived from an EMBL/GenBank/DDBJ whole genome shotgun (WGS) entry which is preliminary data.</text>
</comment>
<dbReference type="EMBL" id="JAPEUX010000004">
    <property type="protein sequence ID" value="KAJ4353604.1"/>
    <property type="molecule type" value="Genomic_DNA"/>
</dbReference>
<evidence type="ECO:0000256" key="1">
    <source>
        <dbReference type="SAM" id="MobiDB-lite"/>
    </source>
</evidence>
<dbReference type="Proteomes" id="UP001140513">
    <property type="component" value="Unassembled WGS sequence"/>
</dbReference>
<dbReference type="OrthoDB" id="185175at2759"/>
<feature type="compositionally biased region" description="Polar residues" evidence="1">
    <location>
        <begin position="194"/>
        <end position="204"/>
    </location>
</feature>
<proteinExistence type="predicted"/>
<keyword evidence="3" id="KW-1185">Reference proteome</keyword>